<dbReference type="SUPFAM" id="SSF141523">
    <property type="entry name" value="L,D-transpeptidase catalytic domain-like"/>
    <property type="match status" value="1"/>
</dbReference>
<dbReference type="Gene3D" id="2.60.40.3780">
    <property type="match status" value="1"/>
</dbReference>
<dbReference type="InterPro" id="IPR050979">
    <property type="entry name" value="LD-transpeptidase"/>
</dbReference>
<dbReference type="Gene3D" id="2.40.440.10">
    <property type="entry name" value="L,D-transpeptidase catalytic domain-like"/>
    <property type="match status" value="1"/>
</dbReference>
<evidence type="ECO:0000256" key="6">
    <source>
        <dbReference type="ARBA" id="ARBA00023316"/>
    </source>
</evidence>
<evidence type="ECO:0000256" key="8">
    <source>
        <dbReference type="SAM" id="SignalP"/>
    </source>
</evidence>
<dbReference type="EMBL" id="JACBZN010000001">
    <property type="protein sequence ID" value="NYI37566.1"/>
    <property type="molecule type" value="Genomic_DNA"/>
</dbReference>
<accession>A0ABX2SHF8</accession>
<evidence type="ECO:0000256" key="4">
    <source>
        <dbReference type="ARBA" id="ARBA00022984"/>
    </source>
</evidence>
<protein>
    <submittedName>
        <fullName evidence="10">Lipoprotein-anchoring transpeptidase ErfK/SrfK</fullName>
    </submittedName>
</protein>
<dbReference type="CDD" id="cd13432">
    <property type="entry name" value="LDT_IgD_like_2"/>
    <property type="match status" value="1"/>
</dbReference>
<dbReference type="Pfam" id="PF03734">
    <property type="entry name" value="YkuD"/>
    <property type="match status" value="1"/>
</dbReference>
<dbReference type="RefSeq" id="WP_317628325.1">
    <property type="nucleotide sequence ID" value="NZ_BAAAMP010000003.1"/>
</dbReference>
<keyword evidence="8" id="KW-0732">Signal</keyword>
<evidence type="ECO:0000259" key="9">
    <source>
        <dbReference type="PROSITE" id="PS52029"/>
    </source>
</evidence>
<dbReference type="Pfam" id="PF17964">
    <property type="entry name" value="Big_10"/>
    <property type="match status" value="1"/>
</dbReference>
<dbReference type="InterPro" id="IPR041280">
    <property type="entry name" value="Big_10"/>
</dbReference>
<dbReference type="PROSITE" id="PS51257">
    <property type="entry name" value="PROKAR_LIPOPROTEIN"/>
    <property type="match status" value="1"/>
</dbReference>
<evidence type="ECO:0000256" key="7">
    <source>
        <dbReference type="PROSITE-ProRule" id="PRU01373"/>
    </source>
</evidence>
<dbReference type="PANTHER" id="PTHR30582">
    <property type="entry name" value="L,D-TRANSPEPTIDASE"/>
    <property type="match status" value="1"/>
</dbReference>
<dbReference type="Proteomes" id="UP000587211">
    <property type="component" value="Unassembled WGS sequence"/>
</dbReference>
<keyword evidence="5" id="KW-0012">Acyltransferase</keyword>
<sequence length="396" mass="42371">MSRWGMRAVGALVVMVLASSCTSGGGSGDPAEQEKAKDPLTITASVENGAADVPVDSVVTVDGFDGQLADVTLASADGATTIPGEVHGVRWTAGQLLEPATTYVLTASGTGDDGRQVTETSRFTTRALSLDEQTYPAVAPLQGETVGVGMPVIVSFDIAVKDRAAFEKRMKVTAQPATDGGWYWLSDNTAHWRPKKFWKPGTKVTVDLGLNSVHAGNGIYGQQDQHVEFTVGRSVVSVVDTRRHRMTVKIDGKARRTIPVSTGDADHRSRNGIKVIMEKHRSIDMDAATTGVDSDDPNYYNLKGVKYAMRVTNSGEFLHAAPWSAASQGNANVSHGCVGMSTKDAAWVFAQSKRGDIVSYVGSPRRLEPANGWTDWNRSWDEWLEGSALGADAEDA</sequence>
<dbReference type="Gene3D" id="2.60.40.3710">
    <property type="match status" value="1"/>
</dbReference>
<reference evidence="10 11" key="1">
    <citation type="submission" date="2020-07" db="EMBL/GenBank/DDBJ databases">
        <title>Sequencing the genomes of 1000 actinobacteria strains.</title>
        <authorList>
            <person name="Klenk H.-P."/>
        </authorList>
    </citation>
    <scope>NUCLEOTIDE SEQUENCE [LARGE SCALE GENOMIC DNA]</scope>
    <source>
        <strain evidence="10 11">DSM 19087</strain>
    </source>
</reference>
<evidence type="ECO:0000256" key="1">
    <source>
        <dbReference type="ARBA" id="ARBA00004752"/>
    </source>
</evidence>
<name>A0ABX2SHF8_9ACTN</name>
<keyword evidence="4 7" id="KW-0573">Peptidoglycan synthesis</keyword>
<dbReference type="PROSITE" id="PS52029">
    <property type="entry name" value="LD_TPASE"/>
    <property type="match status" value="1"/>
</dbReference>
<proteinExistence type="predicted"/>
<feature type="domain" description="L,D-TPase catalytic" evidence="9">
    <location>
        <begin position="235"/>
        <end position="361"/>
    </location>
</feature>
<comment type="caution">
    <text evidence="10">The sequence shown here is derived from an EMBL/GenBank/DDBJ whole genome shotgun (WGS) entry which is preliminary data.</text>
</comment>
<dbReference type="InterPro" id="IPR005490">
    <property type="entry name" value="LD_TPept_cat_dom"/>
</dbReference>
<evidence type="ECO:0000256" key="5">
    <source>
        <dbReference type="ARBA" id="ARBA00023315"/>
    </source>
</evidence>
<feature type="signal peptide" evidence="8">
    <location>
        <begin position="1"/>
        <end position="25"/>
    </location>
</feature>
<organism evidence="10 11">
    <name type="scientific">Aeromicrobium tamlense</name>
    <dbReference type="NCBI Taxonomy" id="375541"/>
    <lineage>
        <taxon>Bacteria</taxon>
        <taxon>Bacillati</taxon>
        <taxon>Actinomycetota</taxon>
        <taxon>Actinomycetes</taxon>
        <taxon>Propionibacteriales</taxon>
        <taxon>Nocardioidaceae</taxon>
        <taxon>Aeromicrobium</taxon>
    </lineage>
</organism>
<evidence type="ECO:0000313" key="11">
    <source>
        <dbReference type="Proteomes" id="UP000587211"/>
    </source>
</evidence>
<feature type="active site" description="Proton donor/acceptor" evidence="7">
    <location>
        <position position="319"/>
    </location>
</feature>
<dbReference type="CDD" id="cd16913">
    <property type="entry name" value="YkuD_like"/>
    <property type="match status" value="1"/>
</dbReference>
<feature type="chain" id="PRO_5047347755" evidence="8">
    <location>
        <begin position="26"/>
        <end position="396"/>
    </location>
</feature>
<keyword evidence="10" id="KW-0449">Lipoprotein</keyword>
<comment type="pathway">
    <text evidence="1 7">Cell wall biogenesis; peptidoglycan biosynthesis.</text>
</comment>
<evidence type="ECO:0000256" key="3">
    <source>
        <dbReference type="ARBA" id="ARBA00022960"/>
    </source>
</evidence>
<keyword evidence="11" id="KW-1185">Reference proteome</keyword>
<dbReference type="PANTHER" id="PTHR30582:SF2">
    <property type="entry name" value="L,D-TRANSPEPTIDASE YCIB-RELATED"/>
    <property type="match status" value="1"/>
</dbReference>
<keyword evidence="6 7" id="KW-0961">Cell wall biogenesis/degradation</keyword>
<feature type="active site" description="Nucleophile" evidence="7">
    <location>
        <position position="337"/>
    </location>
</feature>
<evidence type="ECO:0000313" key="10">
    <source>
        <dbReference type="EMBL" id="NYI37566.1"/>
    </source>
</evidence>
<keyword evidence="3 7" id="KW-0133">Cell shape</keyword>
<gene>
    <name evidence="10" type="ORF">BJ975_000941</name>
</gene>
<evidence type="ECO:0000256" key="2">
    <source>
        <dbReference type="ARBA" id="ARBA00022679"/>
    </source>
</evidence>
<dbReference type="InterPro" id="IPR038063">
    <property type="entry name" value="Transpep_catalytic_dom"/>
</dbReference>
<keyword evidence="2" id="KW-0808">Transferase</keyword>